<evidence type="ECO:0000313" key="14">
    <source>
        <dbReference type="Proteomes" id="UP000249185"/>
    </source>
</evidence>
<dbReference type="AlphaFoldDB" id="A0A2W5N7D2"/>
<dbReference type="GO" id="GO:0016020">
    <property type="term" value="C:membrane"/>
    <property type="evidence" value="ECO:0007669"/>
    <property type="project" value="UniProtKB-SubCell"/>
</dbReference>
<comment type="subcellular location">
    <subcellularLocation>
        <location evidence="2">Membrane</location>
        <topology evidence="2">Multi-pass membrane protein</topology>
    </subcellularLocation>
</comment>
<evidence type="ECO:0000256" key="11">
    <source>
        <dbReference type="RuleBase" id="RU362031"/>
    </source>
</evidence>
<evidence type="ECO:0000256" key="4">
    <source>
        <dbReference type="ARBA" id="ARBA00022670"/>
    </source>
</evidence>
<keyword evidence="9 11" id="KW-0482">Metalloprotease</keyword>
<evidence type="ECO:0000256" key="8">
    <source>
        <dbReference type="ARBA" id="ARBA00022989"/>
    </source>
</evidence>
<feature type="transmembrane region" description="Helical" evidence="11">
    <location>
        <begin position="371"/>
        <end position="396"/>
    </location>
</feature>
<dbReference type="PANTHER" id="PTHR42837">
    <property type="entry name" value="REGULATOR OF SIGMA-E PROTEASE RSEP"/>
    <property type="match status" value="1"/>
</dbReference>
<dbReference type="InterPro" id="IPR008915">
    <property type="entry name" value="Peptidase_M50"/>
</dbReference>
<dbReference type="InterPro" id="IPR041489">
    <property type="entry name" value="PDZ_6"/>
</dbReference>
<dbReference type="GO" id="GO:0046872">
    <property type="term" value="F:metal ion binding"/>
    <property type="evidence" value="ECO:0007669"/>
    <property type="project" value="UniProtKB-KW"/>
</dbReference>
<evidence type="ECO:0000256" key="2">
    <source>
        <dbReference type="ARBA" id="ARBA00004141"/>
    </source>
</evidence>
<feature type="transmembrane region" description="Helical" evidence="11">
    <location>
        <begin position="118"/>
        <end position="141"/>
    </location>
</feature>
<sequence length="447" mass="47339">MDLIASIPFFGGFLATVIPFVIVLGIVVAVHEYGHYIVARWCGIHSEVFSIGFGPVIWSRRDKRGTLWQLAALPLGGYVKFLGDADGASRADPASLDGLTAEERAHSFHGASVGRRMLTVLAGPFANFILTAVVFTGVAMWQGVPTERPTLGEIAALPGIEQPLRVGDVVLAVNGTPVTGFADVYTAATTMPTPGPMAFTVEREGREIEVTAPYAFPPLVEGVEPLSPASAAGLRRGDLVLSADGRELFSFADLRTVVLASEGRRIPIQVWRDGGEVTLEITPAERDTDDGAGGFERRVMIGVAGAPLYLPATVTPAPWTAVGYGVTRVYDVIAQSLNGIRSIINGTIGAENLQGPIGIAQISGETASQGWLNFIVLIGVISTAIGMLNLFPIPVLDGGHFVAFLIEALRGRPPSTAAMQLAMSIGLGLILLLMVFATYNDIMRMMS</sequence>
<dbReference type="InterPro" id="IPR001478">
    <property type="entry name" value="PDZ"/>
</dbReference>
<evidence type="ECO:0000256" key="5">
    <source>
        <dbReference type="ARBA" id="ARBA00022692"/>
    </source>
</evidence>
<evidence type="ECO:0000256" key="1">
    <source>
        <dbReference type="ARBA" id="ARBA00001947"/>
    </source>
</evidence>
<gene>
    <name evidence="13" type="primary">rseP</name>
    <name evidence="13" type="ORF">DI556_11050</name>
</gene>
<name>A0A2W5N7D2_RHOSU</name>
<feature type="transmembrane region" description="Helical" evidence="11">
    <location>
        <begin position="417"/>
        <end position="439"/>
    </location>
</feature>
<feature type="transmembrane region" description="Helical" evidence="11">
    <location>
        <begin position="7"/>
        <end position="31"/>
    </location>
</feature>
<keyword evidence="5 11" id="KW-0812">Transmembrane</keyword>
<comment type="caution">
    <text evidence="13">The sequence shown here is derived from an EMBL/GenBank/DDBJ whole genome shotgun (WGS) entry which is preliminary data.</text>
</comment>
<organism evidence="13 14">
    <name type="scientific">Rhodovulum sulfidophilum</name>
    <name type="common">Rhodobacter sulfidophilus</name>
    <dbReference type="NCBI Taxonomy" id="35806"/>
    <lineage>
        <taxon>Bacteria</taxon>
        <taxon>Pseudomonadati</taxon>
        <taxon>Pseudomonadota</taxon>
        <taxon>Alphaproteobacteria</taxon>
        <taxon>Rhodobacterales</taxon>
        <taxon>Paracoccaceae</taxon>
        <taxon>Rhodovulum</taxon>
    </lineage>
</organism>
<protein>
    <recommendedName>
        <fullName evidence="11">Zinc metalloprotease</fullName>
        <ecNumber evidence="11">3.4.24.-</ecNumber>
    </recommendedName>
</protein>
<dbReference type="InterPro" id="IPR004387">
    <property type="entry name" value="Pept_M50_Zn"/>
</dbReference>
<keyword evidence="6 11" id="KW-0378">Hydrolase</keyword>
<dbReference type="CDD" id="cd06163">
    <property type="entry name" value="S2P-M50_PDZ_RseP-like"/>
    <property type="match status" value="1"/>
</dbReference>
<reference evidence="13 14" key="1">
    <citation type="submission" date="2017-08" db="EMBL/GenBank/DDBJ databases">
        <title>Infants hospitalized years apart are colonized by the same room-sourced microbial strains.</title>
        <authorList>
            <person name="Brooks B."/>
            <person name="Olm M.R."/>
            <person name="Firek B.A."/>
            <person name="Baker R."/>
            <person name="Thomas B.C."/>
            <person name="Morowitz M.J."/>
            <person name="Banfield J.F."/>
        </authorList>
    </citation>
    <scope>NUCLEOTIDE SEQUENCE [LARGE SCALE GENOMIC DNA]</scope>
    <source>
        <strain evidence="13">S2_005_002_R2_34</strain>
    </source>
</reference>
<evidence type="ECO:0000256" key="3">
    <source>
        <dbReference type="ARBA" id="ARBA00007931"/>
    </source>
</evidence>
<keyword evidence="8 11" id="KW-1133">Transmembrane helix</keyword>
<dbReference type="Proteomes" id="UP000249185">
    <property type="component" value="Unassembled WGS sequence"/>
</dbReference>
<dbReference type="GO" id="GO:0004222">
    <property type="term" value="F:metalloendopeptidase activity"/>
    <property type="evidence" value="ECO:0007669"/>
    <property type="project" value="InterPro"/>
</dbReference>
<dbReference type="EC" id="3.4.24.-" evidence="11"/>
<dbReference type="Pfam" id="PF17820">
    <property type="entry name" value="PDZ_6"/>
    <property type="match status" value="1"/>
</dbReference>
<evidence type="ECO:0000256" key="7">
    <source>
        <dbReference type="ARBA" id="ARBA00022833"/>
    </source>
</evidence>
<evidence type="ECO:0000256" key="6">
    <source>
        <dbReference type="ARBA" id="ARBA00022801"/>
    </source>
</evidence>
<feature type="domain" description="PDZ" evidence="12">
    <location>
        <begin position="208"/>
        <end position="274"/>
    </location>
</feature>
<keyword evidence="4 13" id="KW-0645">Protease</keyword>
<keyword evidence="7 11" id="KW-0862">Zinc</keyword>
<dbReference type="SUPFAM" id="SSF50156">
    <property type="entry name" value="PDZ domain-like"/>
    <property type="match status" value="2"/>
</dbReference>
<keyword evidence="11" id="KW-0479">Metal-binding</keyword>
<dbReference type="NCBIfam" id="TIGR00054">
    <property type="entry name" value="RIP metalloprotease RseP"/>
    <property type="match status" value="1"/>
</dbReference>
<proteinExistence type="inferred from homology"/>
<evidence type="ECO:0000256" key="10">
    <source>
        <dbReference type="ARBA" id="ARBA00023136"/>
    </source>
</evidence>
<evidence type="ECO:0000259" key="12">
    <source>
        <dbReference type="SMART" id="SM00228"/>
    </source>
</evidence>
<dbReference type="PANTHER" id="PTHR42837:SF2">
    <property type="entry name" value="MEMBRANE METALLOPROTEASE ARASP2, CHLOROPLASTIC-RELATED"/>
    <property type="match status" value="1"/>
</dbReference>
<evidence type="ECO:0000313" key="13">
    <source>
        <dbReference type="EMBL" id="PZQ49401.1"/>
    </source>
</evidence>
<accession>A0A2W5N7D2</accession>
<comment type="similarity">
    <text evidence="3 11">Belongs to the peptidase M50B family.</text>
</comment>
<dbReference type="EMBL" id="QFPW01000007">
    <property type="protein sequence ID" value="PZQ49401.1"/>
    <property type="molecule type" value="Genomic_DNA"/>
</dbReference>
<dbReference type="GO" id="GO:0006508">
    <property type="term" value="P:proteolysis"/>
    <property type="evidence" value="ECO:0007669"/>
    <property type="project" value="UniProtKB-KW"/>
</dbReference>
<dbReference type="Gene3D" id="2.30.42.10">
    <property type="match status" value="2"/>
</dbReference>
<dbReference type="InterPro" id="IPR036034">
    <property type="entry name" value="PDZ_sf"/>
</dbReference>
<feature type="domain" description="PDZ" evidence="12">
    <location>
        <begin position="114"/>
        <end position="205"/>
    </location>
</feature>
<dbReference type="SMART" id="SM00228">
    <property type="entry name" value="PDZ"/>
    <property type="match status" value="2"/>
</dbReference>
<comment type="cofactor">
    <cofactor evidence="1 11">
        <name>Zn(2+)</name>
        <dbReference type="ChEBI" id="CHEBI:29105"/>
    </cofactor>
</comment>
<dbReference type="Pfam" id="PF02163">
    <property type="entry name" value="Peptidase_M50"/>
    <property type="match status" value="1"/>
</dbReference>
<evidence type="ECO:0000256" key="9">
    <source>
        <dbReference type="ARBA" id="ARBA00023049"/>
    </source>
</evidence>
<keyword evidence="10 11" id="KW-0472">Membrane</keyword>